<name>A0A9D3LSR0_ANGAN</name>
<keyword evidence="4" id="KW-1185">Reference proteome</keyword>
<reference evidence="3" key="1">
    <citation type="submission" date="2021-01" db="EMBL/GenBank/DDBJ databases">
        <title>A chromosome-scale assembly of European eel, Anguilla anguilla.</title>
        <authorList>
            <person name="Henkel C."/>
            <person name="Jong-Raadsen S.A."/>
            <person name="Dufour S."/>
            <person name="Weltzien F.-A."/>
            <person name="Palstra A.P."/>
            <person name="Pelster B."/>
            <person name="Spaink H.P."/>
            <person name="Van Den Thillart G.E."/>
            <person name="Jansen H."/>
            <person name="Zahm M."/>
            <person name="Klopp C."/>
            <person name="Cedric C."/>
            <person name="Louis A."/>
            <person name="Berthelot C."/>
            <person name="Parey E."/>
            <person name="Roest Crollius H."/>
            <person name="Montfort J."/>
            <person name="Robinson-Rechavi M."/>
            <person name="Bucao C."/>
            <person name="Bouchez O."/>
            <person name="Gislard M."/>
            <person name="Lluch J."/>
            <person name="Milhes M."/>
            <person name="Lampietro C."/>
            <person name="Lopez Roques C."/>
            <person name="Donnadieu C."/>
            <person name="Braasch I."/>
            <person name="Desvignes T."/>
            <person name="Postlethwait J."/>
            <person name="Bobe J."/>
            <person name="Guiguen Y."/>
            <person name="Dirks R."/>
        </authorList>
    </citation>
    <scope>NUCLEOTIDE SEQUENCE</scope>
    <source>
        <strain evidence="3">Tag_6206</strain>
        <tissue evidence="3">Liver</tissue>
    </source>
</reference>
<gene>
    <name evidence="3" type="ORF">ANANG_G00266860</name>
</gene>
<dbReference type="AlphaFoldDB" id="A0A9D3LSR0"/>
<accession>A0A9D3LSR0</accession>
<dbReference type="GO" id="GO:0050220">
    <property type="term" value="F:prostaglandin-E synthase activity"/>
    <property type="evidence" value="ECO:0007669"/>
    <property type="project" value="TreeGrafter"/>
</dbReference>
<feature type="domain" description="GST C-terminal" evidence="2">
    <location>
        <begin position="201"/>
        <end position="325"/>
    </location>
</feature>
<protein>
    <recommendedName>
        <fullName evidence="2">GST C-terminal domain-containing protein</fullName>
    </recommendedName>
</protein>
<evidence type="ECO:0000259" key="2">
    <source>
        <dbReference type="PROSITE" id="PS50405"/>
    </source>
</evidence>
<dbReference type="Proteomes" id="UP001044222">
    <property type="component" value="Chromosome 15"/>
</dbReference>
<proteinExistence type="predicted"/>
<evidence type="ECO:0000313" key="4">
    <source>
        <dbReference type="Proteomes" id="UP001044222"/>
    </source>
</evidence>
<dbReference type="Gene3D" id="1.20.1050.10">
    <property type="match status" value="1"/>
</dbReference>
<dbReference type="GO" id="GO:0005739">
    <property type="term" value="C:mitochondrion"/>
    <property type="evidence" value="ECO:0007669"/>
    <property type="project" value="TreeGrafter"/>
</dbReference>
<dbReference type="InterPro" id="IPR036282">
    <property type="entry name" value="Glutathione-S-Trfase_C_sf"/>
</dbReference>
<feature type="compositionally biased region" description="Low complexity" evidence="1">
    <location>
        <begin position="310"/>
        <end position="323"/>
    </location>
</feature>
<dbReference type="SUPFAM" id="SSF47616">
    <property type="entry name" value="GST C-terminal domain-like"/>
    <property type="match status" value="1"/>
</dbReference>
<dbReference type="Pfam" id="PF13410">
    <property type="entry name" value="GST_C_2"/>
    <property type="match status" value="1"/>
</dbReference>
<dbReference type="CDD" id="cd03197">
    <property type="entry name" value="GST_C_mPGES2"/>
    <property type="match status" value="1"/>
</dbReference>
<dbReference type="PANTHER" id="PTHR12782">
    <property type="entry name" value="MICROSOMAL PROSTAGLANDIN E SYNTHASE-2"/>
    <property type="match status" value="1"/>
</dbReference>
<dbReference type="PANTHER" id="PTHR12782:SF5">
    <property type="entry name" value="PROSTAGLANDIN E SYNTHASE 2"/>
    <property type="match status" value="1"/>
</dbReference>
<dbReference type="PROSITE" id="PS50405">
    <property type="entry name" value="GST_CTER"/>
    <property type="match status" value="1"/>
</dbReference>
<evidence type="ECO:0000313" key="3">
    <source>
        <dbReference type="EMBL" id="KAG5834939.1"/>
    </source>
</evidence>
<comment type="caution">
    <text evidence="3">The sequence shown here is derived from an EMBL/GenBank/DDBJ whole genome shotgun (WGS) entry which is preliminary data.</text>
</comment>
<dbReference type="EMBL" id="JAFIRN010000015">
    <property type="protein sequence ID" value="KAG5834939.1"/>
    <property type="molecule type" value="Genomic_DNA"/>
</dbReference>
<dbReference type="InterPro" id="IPR010987">
    <property type="entry name" value="Glutathione-S-Trfase_C-like"/>
</dbReference>
<evidence type="ECO:0000256" key="1">
    <source>
        <dbReference type="SAM" id="MobiDB-lite"/>
    </source>
</evidence>
<organism evidence="3 4">
    <name type="scientific">Anguilla anguilla</name>
    <name type="common">European freshwater eel</name>
    <name type="synonym">Muraena anguilla</name>
    <dbReference type="NCBI Taxonomy" id="7936"/>
    <lineage>
        <taxon>Eukaryota</taxon>
        <taxon>Metazoa</taxon>
        <taxon>Chordata</taxon>
        <taxon>Craniata</taxon>
        <taxon>Vertebrata</taxon>
        <taxon>Euteleostomi</taxon>
        <taxon>Actinopterygii</taxon>
        <taxon>Neopterygii</taxon>
        <taxon>Teleostei</taxon>
        <taxon>Anguilliformes</taxon>
        <taxon>Anguillidae</taxon>
        <taxon>Anguilla</taxon>
    </lineage>
</organism>
<dbReference type="Gene3D" id="6.20.200.30">
    <property type="match status" value="1"/>
</dbReference>
<feature type="region of interest" description="Disordered" evidence="1">
    <location>
        <begin position="309"/>
        <end position="331"/>
    </location>
</feature>
<dbReference type="InterPro" id="IPR034335">
    <property type="entry name" value="PGES2_C"/>
</dbReference>
<sequence>MAAACLRTFGQVSRLVVRIRNVRTSAVAALIPAVYMQGTGRLHDTSGSGLRTKIFSAAPRGGGGSATAFAFAVGGGFGLYQIIKFYFQHHYAEECLDHQLNDASLIISTLKTYLINKNKTISDTLIYYPEYKTTNSLGNEVTEYSNKYWVMLNEIKVEDVYPCKTTRKEEVRWRMWADDWLVPLISPNMFRSPAEALASCDNIVRLGNFGPIDGFLARYLGAVAMFFFSKFLKFRHRLQDDVREDLYRALNEWVTAIGRKRKFMGGPHPNLADLAVYGVLRVMEGLKSFDDIMENTKVKAWYQRVEKAIQQQQGRSQRSQRPRPITERFHP</sequence>